<feature type="transmembrane region" description="Helical" evidence="6">
    <location>
        <begin position="735"/>
        <end position="752"/>
    </location>
</feature>
<feature type="compositionally biased region" description="Gly residues" evidence="5">
    <location>
        <begin position="559"/>
        <end position="572"/>
    </location>
</feature>
<dbReference type="PANTHER" id="PTHR47804:SF3">
    <property type="entry name" value="PROTEIN BRE4"/>
    <property type="match status" value="1"/>
</dbReference>
<protein>
    <submittedName>
        <fullName evidence="9">Uncharacterized protein</fullName>
    </submittedName>
</protein>
<feature type="domain" description="Integral membrane bound transporter" evidence="8">
    <location>
        <begin position="680"/>
        <end position="806"/>
    </location>
</feature>
<evidence type="ECO:0000256" key="2">
    <source>
        <dbReference type="ARBA" id="ARBA00022692"/>
    </source>
</evidence>
<feature type="region of interest" description="Disordered" evidence="5">
    <location>
        <begin position="302"/>
        <end position="332"/>
    </location>
</feature>
<dbReference type="PANTHER" id="PTHR47804">
    <property type="entry name" value="60S RIBOSOMAL PROTEIN L19"/>
    <property type="match status" value="1"/>
</dbReference>
<feature type="transmembrane region" description="Helical" evidence="6">
    <location>
        <begin position="790"/>
        <end position="812"/>
    </location>
</feature>
<keyword evidence="10" id="KW-1185">Reference proteome</keyword>
<dbReference type="Pfam" id="PF10334">
    <property type="entry name" value="BRE4"/>
    <property type="match status" value="1"/>
</dbReference>
<evidence type="ECO:0000259" key="7">
    <source>
        <dbReference type="Pfam" id="PF10334"/>
    </source>
</evidence>
<gene>
    <name evidence="9" type="ORF">G7K_1367-t1</name>
</gene>
<feature type="transmembrane region" description="Helical" evidence="6">
    <location>
        <begin position="140"/>
        <end position="156"/>
    </location>
</feature>
<keyword evidence="3 6" id="KW-1133">Transmembrane helix</keyword>
<feature type="region of interest" description="Disordered" evidence="5">
    <location>
        <begin position="354"/>
        <end position="395"/>
    </location>
</feature>
<keyword evidence="2 6" id="KW-0812">Transmembrane</keyword>
<feature type="region of interest" description="Disordered" evidence="5">
    <location>
        <begin position="558"/>
        <end position="627"/>
    </location>
</feature>
<evidence type="ECO:0000259" key="8">
    <source>
        <dbReference type="Pfam" id="PF13515"/>
    </source>
</evidence>
<evidence type="ECO:0000256" key="1">
    <source>
        <dbReference type="ARBA" id="ARBA00004141"/>
    </source>
</evidence>
<sequence length="1084" mass="119781">MPRRIPWPRPARWPIPNSIPARLRAPVAAALPLIKPLLATLICGIFPLIRPVAAFMGQYSFLPITILYLFFFPKPTIGAQLQATILGLGGMLLGLAWSLFGRGVGAKINSEGGVGRAVMGVWLVMGGFGMALVKSLFPRLTAFSMMFLFISIWGLTNEVETTHLTSRDFLDLFWPTLFAALSTLLVSVLILPKTATGAYEARLLSTISTSRTLLSVATKQFFYPSSAEHADTQSLTDLQAKLRSDIDAMSAAYTEARHEIGVGYIPLEQFRPFAEGMRLVRASMSGEMSGAIFEELEAFQSHTPAPTSPIPEEHEGKEAEEEDEEDGDEGFGLERIGTFDYTANNPFTIVHQRPSLQTLTSGGRPPSKTVSLRSLSGVATPRASGSGCPRHGHSAATSMLRPPIDKELPKPNQLLGLLTHFRASSLSLSETLDQGFALISSITAYALGTTSATSPPPPHALISGYRLRLNTSIDEFRKEYRKGLEIAGMSMDVFMSEMYLVSGFMVGLLQVAVEVDKMVGLCHHLLDLRSNTNRKKIFLPRIGGEWWRSGSGRNDDAYGGMGVPGVNGGGTGRDGDLADEHEPQPWWYASSRKKRERKDEEEAAGDHPDHDDQEDDNEVRPPTPGHAYVKKRNQRWVKFRLWLAKALYARHSHHAKFAFKMAFGLGLLGLSAWLPSSQSWYIHHRGTWMIISFFYTLEGSTGATVRVCTLRMIGTTAGAIYAWIAVMISQNHPEALAFFVALAAIPMSWFIMRTAYQGIGVVSAITLPPILFLPYLGVVEFTPGQVALVALYRGYQIALGIMASLTINLFFWPYHARSHLISTLSQSIEDMSRYYLSISRQNLKHGVAPTAPTAEKLKSFQRVEEWCQEGITHTRALLGLVQLELRLLPLPIATYKEIIPKLQIIFDSFTSIRRIREHLVGEVRKEVVSLVLEQRKDLVSSVLLNLFACSKALQSRSPMPQFLPSPLQAQERLLQTIKTHLRQQFNRFDFQYLYFFAEAEALRTACAAIEELVVCVKEVVGESAFLSLGMVPGAGPSGMMSPYGRTPVNSGRGTPKIMVTGPVTPEEGEVLDTYADGRKRANSL</sequence>
<organism evidence="9 10">
    <name type="scientific">Saitoella complicata (strain BCRC 22490 / CBS 7301 / JCM 7358 / NBRC 10748 / NRRL Y-17804)</name>
    <dbReference type="NCBI Taxonomy" id="698492"/>
    <lineage>
        <taxon>Eukaryota</taxon>
        <taxon>Fungi</taxon>
        <taxon>Dikarya</taxon>
        <taxon>Ascomycota</taxon>
        <taxon>Taphrinomycotina</taxon>
        <taxon>Taphrinomycotina incertae sedis</taxon>
        <taxon>Saitoella</taxon>
    </lineage>
</organism>
<dbReference type="InterPro" id="IPR049453">
    <property type="entry name" value="Memb_transporter_dom"/>
</dbReference>
<feature type="compositionally biased region" description="Acidic residues" evidence="5">
    <location>
        <begin position="318"/>
        <end position="331"/>
    </location>
</feature>
<dbReference type="InterPro" id="IPR023244">
    <property type="entry name" value="Brefeldin_A-sensitivity_4"/>
</dbReference>
<evidence type="ECO:0000256" key="6">
    <source>
        <dbReference type="SAM" id="Phobius"/>
    </source>
</evidence>
<reference evidence="9 10" key="1">
    <citation type="journal article" date="2011" name="J. Gen. Appl. Microbiol.">
        <title>Draft genome sequencing of the enigmatic yeast Saitoella complicata.</title>
        <authorList>
            <person name="Nishida H."/>
            <person name="Hamamoto M."/>
            <person name="Sugiyama J."/>
        </authorList>
    </citation>
    <scope>NUCLEOTIDE SEQUENCE [LARGE SCALE GENOMIC DNA]</scope>
    <source>
        <strain evidence="9 10">NRRL Y-17804</strain>
    </source>
</reference>
<feature type="transmembrane region" description="Helical" evidence="6">
    <location>
        <begin position="759"/>
        <end position="778"/>
    </location>
</feature>
<evidence type="ECO:0000256" key="5">
    <source>
        <dbReference type="SAM" id="MobiDB-lite"/>
    </source>
</evidence>
<evidence type="ECO:0000256" key="3">
    <source>
        <dbReference type="ARBA" id="ARBA00022989"/>
    </source>
</evidence>
<feature type="compositionally biased region" description="Basic and acidic residues" evidence="5">
    <location>
        <begin position="573"/>
        <end position="583"/>
    </location>
</feature>
<feature type="transmembrane region" description="Helical" evidence="6">
    <location>
        <begin position="709"/>
        <end position="729"/>
    </location>
</feature>
<comment type="subcellular location">
    <subcellularLocation>
        <location evidence="1">Membrane</location>
        <topology evidence="1">Multi-pass membrane protein</topology>
    </subcellularLocation>
</comment>
<proteinExistence type="predicted"/>
<evidence type="ECO:0000256" key="4">
    <source>
        <dbReference type="ARBA" id="ARBA00023136"/>
    </source>
</evidence>
<dbReference type="AlphaFoldDB" id="A0A0E9NBS8"/>
<dbReference type="PRINTS" id="PR02047">
    <property type="entry name" value="BREFELDNASP4"/>
</dbReference>
<dbReference type="GO" id="GO:0016020">
    <property type="term" value="C:membrane"/>
    <property type="evidence" value="ECO:0007669"/>
    <property type="project" value="UniProtKB-SubCell"/>
</dbReference>
<accession>A0A0E9NBS8</accession>
<dbReference type="EMBL" id="BACD03000007">
    <property type="protein sequence ID" value="GAO47156.1"/>
    <property type="molecule type" value="Genomic_DNA"/>
</dbReference>
<evidence type="ECO:0000313" key="9">
    <source>
        <dbReference type="EMBL" id="GAO47156.1"/>
    </source>
</evidence>
<name>A0A0E9NBS8_SAICN</name>
<feature type="transmembrane region" description="Helical" evidence="6">
    <location>
        <begin position="113"/>
        <end position="133"/>
    </location>
</feature>
<reference evidence="9 10" key="3">
    <citation type="journal article" date="2015" name="Genome Announc.">
        <title>Draft Genome Sequence of the Archiascomycetous Yeast Saitoella complicata.</title>
        <authorList>
            <person name="Yamauchi K."/>
            <person name="Kondo S."/>
            <person name="Hamamoto M."/>
            <person name="Takahashi Y."/>
            <person name="Ogura Y."/>
            <person name="Hayashi T."/>
            <person name="Nishida H."/>
        </authorList>
    </citation>
    <scope>NUCLEOTIDE SEQUENCE [LARGE SCALE GENOMIC DNA]</scope>
    <source>
        <strain evidence="9 10">NRRL Y-17804</strain>
    </source>
</reference>
<feature type="transmembrane region" description="Helical" evidence="6">
    <location>
        <begin position="27"/>
        <end position="49"/>
    </location>
</feature>
<evidence type="ECO:0000313" key="10">
    <source>
        <dbReference type="Proteomes" id="UP000033140"/>
    </source>
</evidence>
<keyword evidence="4 6" id="KW-0472">Membrane</keyword>
<feature type="transmembrane region" description="Helical" evidence="6">
    <location>
        <begin position="657"/>
        <end position="674"/>
    </location>
</feature>
<dbReference type="InterPro" id="IPR018820">
    <property type="entry name" value="BRE4-related_DUF2421"/>
</dbReference>
<comment type="caution">
    <text evidence="9">The sequence shown here is derived from an EMBL/GenBank/DDBJ whole genome shotgun (WGS) entry which is preliminary data.</text>
</comment>
<feature type="transmembrane region" description="Helical" evidence="6">
    <location>
        <begin position="55"/>
        <end position="71"/>
    </location>
</feature>
<feature type="domain" description="DUF2421" evidence="7">
    <location>
        <begin position="813"/>
        <end position="1023"/>
    </location>
</feature>
<dbReference type="STRING" id="698492.A0A0E9NBS8"/>
<feature type="transmembrane region" description="Helical" evidence="6">
    <location>
        <begin position="172"/>
        <end position="192"/>
    </location>
</feature>
<dbReference type="InterPro" id="IPR052430">
    <property type="entry name" value="IVT-Associated"/>
</dbReference>
<feature type="transmembrane region" description="Helical" evidence="6">
    <location>
        <begin position="83"/>
        <end position="101"/>
    </location>
</feature>
<dbReference type="Proteomes" id="UP000033140">
    <property type="component" value="Unassembled WGS sequence"/>
</dbReference>
<dbReference type="OMA" id="VTWPAFV"/>
<dbReference type="Pfam" id="PF13515">
    <property type="entry name" value="FUSC_2"/>
    <property type="match status" value="1"/>
</dbReference>
<reference evidence="9 10" key="2">
    <citation type="journal article" date="2014" name="J. Gen. Appl. Microbiol.">
        <title>The early diverging ascomycetous budding yeast Saitoella complicata has three histone deacetylases belonging to the Clr6, Hos2, and Rpd3 lineages.</title>
        <authorList>
            <person name="Nishida H."/>
            <person name="Matsumoto T."/>
            <person name="Kondo S."/>
            <person name="Hamamoto M."/>
            <person name="Yoshikawa H."/>
        </authorList>
    </citation>
    <scope>NUCLEOTIDE SEQUENCE [LARGE SCALE GENOMIC DNA]</scope>
    <source>
        <strain evidence="9 10">NRRL Y-17804</strain>
    </source>
</reference>
<feature type="compositionally biased region" description="Basic and acidic residues" evidence="5">
    <location>
        <begin position="597"/>
        <end position="610"/>
    </location>
</feature>